<protein>
    <recommendedName>
        <fullName evidence="1">Retrotransposon Copia-like N-terminal domain-containing protein</fullName>
    </recommendedName>
</protein>
<dbReference type="Proteomes" id="UP001187471">
    <property type="component" value="Unassembled WGS sequence"/>
</dbReference>
<dbReference type="EMBL" id="JAVXUO010000066">
    <property type="protein sequence ID" value="KAK2995728.1"/>
    <property type="molecule type" value="Genomic_DNA"/>
</dbReference>
<dbReference type="AlphaFoldDB" id="A0AA88UVL3"/>
<comment type="caution">
    <text evidence="2">The sequence shown here is derived from an EMBL/GenBank/DDBJ whole genome shotgun (WGS) entry which is preliminary data.</text>
</comment>
<dbReference type="InterPro" id="IPR029472">
    <property type="entry name" value="Copia-like_N"/>
</dbReference>
<sequence length="215" mass="24080">MSEIKFHSVDDHDFSSETHLVSTPLTGGNYIAWCQAMSLALLARDKLGFVDGTIIKPSEEDPDLSSWKESNHLVLSWIMNSFHEDLVVPSTYKDEEVFVTTADVLSDLRDHFSPTSGLRIFDLQRAVATHKHDTGDSVVAYFNKFKSLCDELSICLSTTAYCSACGATEVGPRQQVQQLMQFLLGLNETYDSLRRKILRMIPLPSVDDAYALLLL</sequence>
<evidence type="ECO:0000313" key="3">
    <source>
        <dbReference type="Proteomes" id="UP001187471"/>
    </source>
</evidence>
<name>A0AA88UVL3_9ASTE</name>
<dbReference type="PANTHER" id="PTHR37610">
    <property type="entry name" value="CCHC-TYPE DOMAIN-CONTAINING PROTEIN"/>
    <property type="match status" value="1"/>
</dbReference>
<reference evidence="2" key="1">
    <citation type="submission" date="2022-12" db="EMBL/GenBank/DDBJ databases">
        <title>Draft genome assemblies for two species of Escallonia (Escalloniales).</title>
        <authorList>
            <person name="Chanderbali A."/>
            <person name="Dervinis C."/>
            <person name="Anghel I."/>
            <person name="Soltis D."/>
            <person name="Soltis P."/>
            <person name="Zapata F."/>
        </authorList>
    </citation>
    <scope>NUCLEOTIDE SEQUENCE</scope>
    <source>
        <strain evidence="2">UCBG92.1500</strain>
        <tissue evidence="2">Leaf</tissue>
    </source>
</reference>
<gene>
    <name evidence="2" type="ORF">RJ640_016680</name>
</gene>
<proteinExistence type="predicted"/>
<organism evidence="2 3">
    <name type="scientific">Escallonia rubra</name>
    <dbReference type="NCBI Taxonomy" id="112253"/>
    <lineage>
        <taxon>Eukaryota</taxon>
        <taxon>Viridiplantae</taxon>
        <taxon>Streptophyta</taxon>
        <taxon>Embryophyta</taxon>
        <taxon>Tracheophyta</taxon>
        <taxon>Spermatophyta</taxon>
        <taxon>Magnoliopsida</taxon>
        <taxon>eudicotyledons</taxon>
        <taxon>Gunneridae</taxon>
        <taxon>Pentapetalae</taxon>
        <taxon>asterids</taxon>
        <taxon>campanulids</taxon>
        <taxon>Escalloniales</taxon>
        <taxon>Escalloniaceae</taxon>
        <taxon>Escallonia</taxon>
    </lineage>
</organism>
<evidence type="ECO:0000259" key="1">
    <source>
        <dbReference type="Pfam" id="PF14244"/>
    </source>
</evidence>
<evidence type="ECO:0000313" key="2">
    <source>
        <dbReference type="EMBL" id="KAK2995728.1"/>
    </source>
</evidence>
<dbReference type="PANTHER" id="PTHR37610:SF97">
    <property type="entry name" value="RETROTRANSPOSON GAG DOMAIN-CONTAINING PROTEIN"/>
    <property type="match status" value="1"/>
</dbReference>
<keyword evidence="3" id="KW-1185">Reference proteome</keyword>
<dbReference type="Pfam" id="PF14244">
    <property type="entry name" value="Retrotran_gag_3"/>
    <property type="match status" value="1"/>
</dbReference>
<accession>A0AA88UVL3</accession>
<feature type="domain" description="Retrotransposon Copia-like N-terminal" evidence="1">
    <location>
        <begin position="19"/>
        <end position="58"/>
    </location>
</feature>